<organism evidence="1 2">
    <name type="scientific">Diversispora epigaea</name>
    <dbReference type="NCBI Taxonomy" id="1348612"/>
    <lineage>
        <taxon>Eukaryota</taxon>
        <taxon>Fungi</taxon>
        <taxon>Fungi incertae sedis</taxon>
        <taxon>Mucoromycota</taxon>
        <taxon>Glomeromycotina</taxon>
        <taxon>Glomeromycetes</taxon>
        <taxon>Diversisporales</taxon>
        <taxon>Diversisporaceae</taxon>
        <taxon>Diversispora</taxon>
    </lineage>
</organism>
<evidence type="ECO:0000313" key="1">
    <source>
        <dbReference type="EMBL" id="RHZ88240.1"/>
    </source>
</evidence>
<sequence length="303" mass="35467">MNLRTLNNYYEIHERSDSLSKIIESVSSDTVKESTSEQEDNLPVPVKLDQSRISDSNDRFVWGDLIDICASRKKYTRNKVYEAIQAIIAYINRGKKFWIFKVEDEDKDVKIINERAVKKDLIVPNVISPKTNFFNLFLGFSVKPEKNINSEIMDPILWHSTLQQCGKNIIVDFISDKVLGPNLYYIKFDPETFLENLTVLFQEGKVNIERKNLEPKPIHLKDFFAFICLAKILEHLDTPEVVMAYLLNRDFSNWDSQDIPTIKMKPDTILKQLPNPILFIIQHIKLWPENRIDKPICSYLVWE</sequence>
<accession>A0A397JUZ8</accession>
<reference evidence="1 2" key="1">
    <citation type="submission" date="2018-08" db="EMBL/GenBank/DDBJ databases">
        <title>Genome and evolution of the arbuscular mycorrhizal fungus Diversispora epigaea (formerly Glomus versiforme) and its bacterial endosymbionts.</title>
        <authorList>
            <person name="Sun X."/>
            <person name="Fei Z."/>
            <person name="Harrison M."/>
        </authorList>
    </citation>
    <scope>NUCLEOTIDE SEQUENCE [LARGE SCALE GENOMIC DNA]</scope>
    <source>
        <strain evidence="1 2">IT104</strain>
    </source>
</reference>
<comment type="caution">
    <text evidence="1">The sequence shown here is derived from an EMBL/GenBank/DDBJ whole genome shotgun (WGS) entry which is preliminary data.</text>
</comment>
<dbReference type="EMBL" id="PQFF01000023">
    <property type="protein sequence ID" value="RHZ88240.1"/>
    <property type="molecule type" value="Genomic_DNA"/>
</dbReference>
<dbReference type="AlphaFoldDB" id="A0A397JUZ8"/>
<protein>
    <submittedName>
        <fullName evidence="1">Uncharacterized protein</fullName>
    </submittedName>
</protein>
<keyword evidence="2" id="KW-1185">Reference proteome</keyword>
<proteinExistence type="predicted"/>
<dbReference type="Proteomes" id="UP000266861">
    <property type="component" value="Unassembled WGS sequence"/>
</dbReference>
<evidence type="ECO:0000313" key="2">
    <source>
        <dbReference type="Proteomes" id="UP000266861"/>
    </source>
</evidence>
<dbReference type="OrthoDB" id="2425743at2759"/>
<name>A0A397JUZ8_9GLOM</name>
<gene>
    <name evidence="1" type="ORF">Glove_25g32</name>
</gene>